<evidence type="ECO:0000256" key="3">
    <source>
        <dbReference type="ARBA" id="ARBA00023016"/>
    </source>
</evidence>
<dbReference type="PATRIC" id="fig|1337887.3.peg.71"/>
<dbReference type="SUPFAM" id="SSF55781">
    <property type="entry name" value="GAF domain-like"/>
    <property type="match status" value="1"/>
</dbReference>
<evidence type="ECO:0000259" key="6">
    <source>
        <dbReference type="Pfam" id="PF01628"/>
    </source>
</evidence>
<dbReference type="SUPFAM" id="SSF46785">
    <property type="entry name" value="Winged helix' DNA-binding domain"/>
    <property type="match status" value="1"/>
</dbReference>
<dbReference type="InterPro" id="IPR029016">
    <property type="entry name" value="GAF-like_dom_sf"/>
</dbReference>
<keyword evidence="3 5" id="KW-0346">Stress response</keyword>
<keyword evidence="1 5" id="KW-0678">Repressor</keyword>
<comment type="caution">
    <text evidence="7">The sequence shown here is derived from an EMBL/GenBank/DDBJ whole genome shotgun (WGS) entry which is preliminary data.</text>
</comment>
<feature type="domain" description="Heat-inducible transcription repressor HrcA C-terminal" evidence="6">
    <location>
        <begin position="138"/>
        <end position="363"/>
    </location>
</feature>
<dbReference type="PANTHER" id="PTHR34824:SF1">
    <property type="entry name" value="HEAT-INDUCIBLE TRANSCRIPTION REPRESSOR HRCA"/>
    <property type="match status" value="1"/>
</dbReference>
<dbReference type="EMBL" id="ASXJ01000003">
    <property type="protein sequence ID" value="ERM03699.1"/>
    <property type="molecule type" value="Genomic_DNA"/>
</dbReference>
<evidence type="ECO:0000256" key="1">
    <source>
        <dbReference type="ARBA" id="ARBA00022491"/>
    </source>
</evidence>
<evidence type="ECO:0000256" key="4">
    <source>
        <dbReference type="ARBA" id="ARBA00023163"/>
    </source>
</evidence>
<dbReference type="Gene3D" id="3.30.450.40">
    <property type="match status" value="1"/>
</dbReference>
<sequence length="378" mass="41674">MTLWLVPLYLAYVIRKLRDHNMMKTPEHQLLSSLDQRSRDIFRLIVETYLNDGDPLGSRNLSRLLPHTLSPATIRNVMSDLEHLGLIYAPHVSAGRLPTQIGLRFFVDAFLEVGDLPPEERSSIEAQVRSAGTNNSVESVLTEASQVLSGLSRGAGLVLATKAEGALKHIEFVRLEPTRALAVLVMQNGDVENRVVNLPVGISNSQLVEASNFLNAHIHGHTLSEAKAELKKLTEETRQELDQLSQELVAQGLAVWSGAGTDQPARLIVRGRANLLENIHAQEDIERLRHLFDDLETKDGMVQLLDLAEAGSGVRIFIGSENKLFSLSGSSLVVAPPYRDSEQRVIGALGVIGPTRLNYARIVPMVDYTAQIVSRLLR</sequence>
<dbReference type="InterPro" id="IPR021153">
    <property type="entry name" value="HrcA_C"/>
</dbReference>
<dbReference type="Pfam" id="PF01628">
    <property type="entry name" value="HrcA"/>
    <property type="match status" value="1"/>
</dbReference>
<reference evidence="7 8" key="1">
    <citation type="journal article" date="2014" name="FEMS Microbiol. Lett.">
        <title>Genome sequencing analysis reveals virulence-related gene content of Ochrobactrum intermedium strain 229E, a urease-positive strain isolated from the human gastric niche.</title>
        <authorList>
            <person name="Kulkarni G.J."/>
            <person name="Shetty S."/>
            <person name="Dharne M.S."/>
            <person name="Shouche Y.S."/>
        </authorList>
    </citation>
    <scope>NUCLEOTIDE SEQUENCE [LARGE SCALE GENOMIC DNA]</scope>
    <source>
        <strain evidence="7 8">229E</strain>
    </source>
</reference>
<keyword evidence="2 5" id="KW-0805">Transcription regulation</keyword>
<accession>U4VHE4</accession>
<dbReference type="InterPro" id="IPR036388">
    <property type="entry name" value="WH-like_DNA-bd_sf"/>
</dbReference>
<evidence type="ECO:0000256" key="2">
    <source>
        <dbReference type="ARBA" id="ARBA00023015"/>
    </source>
</evidence>
<dbReference type="InterPro" id="IPR023120">
    <property type="entry name" value="WHTH_transcript_rep_HrcA_IDD"/>
</dbReference>
<dbReference type="HAMAP" id="MF_00081">
    <property type="entry name" value="HrcA"/>
    <property type="match status" value="1"/>
</dbReference>
<dbReference type="InterPro" id="IPR002571">
    <property type="entry name" value="HrcA"/>
</dbReference>
<protein>
    <recommendedName>
        <fullName evidence="5">Heat-inducible transcription repressor HrcA</fullName>
    </recommendedName>
</protein>
<dbReference type="NCBIfam" id="TIGR00331">
    <property type="entry name" value="hrcA"/>
    <property type="match status" value="1"/>
</dbReference>
<proteinExistence type="inferred from homology"/>
<dbReference type="InterPro" id="IPR036390">
    <property type="entry name" value="WH_DNA-bd_sf"/>
</dbReference>
<dbReference type="GO" id="GO:0045892">
    <property type="term" value="P:negative regulation of DNA-templated transcription"/>
    <property type="evidence" value="ECO:0007669"/>
    <property type="project" value="UniProtKB-UniRule"/>
</dbReference>
<dbReference type="Gene3D" id="1.10.10.10">
    <property type="entry name" value="Winged helix-like DNA-binding domain superfamily/Winged helix DNA-binding domain"/>
    <property type="match status" value="1"/>
</dbReference>
<evidence type="ECO:0000256" key="5">
    <source>
        <dbReference type="HAMAP-Rule" id="MF_00081"/>
    </source>
</evidence>
<name>U4VHE4_9HYPH</name>
<dbReference type="GO" id="GO:0003677">
    <property type="term" value="F:DNA binding"/>
    <property type="evidence" value="ECO:0007669"/>
    <property type="project" value="InterPro"/>
</dbReference>
<evidence type="ECO:0000313" key="8">
    <source>
        <dbReference type="Proteomes" id="UP000016842"/>
    </source>
</evidence>
<keyword evidence="4 5" id="KW-0804">Transcription</keyword>
<gene>
    <name evidence="5 7" type="primary">hrcA</name>
    <name evidence="7" type="ORF">Q644_00315</name>
</gene>
<comment type="similarity">
    <text evidence="5">Belongs to the HrcA family.</text>
</comment>
<organism evidence="7 8">
    <name type="scientific">Brucella intermedia 229E</name>
    <dbReference type="NCBI Taxonomy" id="1337887"/>
    <lineage>
        <taxon>Bacteria</taxon>
        <taxon>Pseudomonadati</taxon>
        <taxon>Pseudomonadota</taxon>
        <taxon>Alphaproteobacteria</taxon>
        <taxon>Hyphomicrobiales</taxon>
        <taxon>Brucellaceae</taxon>
        <taxon>Brucella/Ochrobactrum group</taxon>
        <taxon>Brucella</taxon>
    </lineage>
</organism>
<comment type="function">
    <text evidence="5">Negative regulator of class I heat shock genes (grpE-dnaK-dnaJ and groELS operons). Prevents heat-shock induction of these operons.</text>
</comment>
<dbReference type="PIRSF" id="PIRSF005485">
    <property type="entry name" value="HrcA"/>
    <property type="match status" value="1"/>
</dbReference>
<dbReference type="AlphaFoldDB" id="U4VHE4"/>
<dbReference type="Gene3D" id="3.30.390.60">
    <property type="entry name" value="Heat-inducible transcription repressor hrca homolog, domain 3"/>
    <property type="match status" value="1"/>
</dbReference>
<dbReference type="Proteomes" id="UP000016842">
    <property type="component" value="Unassembled WGS sequence"/>
</dbReference>
<evidence type="ECO:0000313" key="7">
    <source>
        <dbReference type="EMBL" id="ERM03699.1"/>
    </source>
</evidence>
<dbReference type="PANTHER" id="PTHR34824">
    <property type="entry name" value="HEAT-INDUCIBLE TRANSCRIPTION REPRESSOR HRCA"/>
    <property type="match status" value="1"/>
</dbReference>